<dbReference type="Proteomes" id="UP001302349">
    <property type="component" value="Chromosome"/>
</dbReference>
<proteinExistence type="predicted"/>
<evidence type="ECO:0000313" key="1">
    <source>
        <dbReference type="EMBL" id="WOK08822.1"/>
    </source>
</evidence>
<gene>
    <name evidence="1" type="ORF">RT717_09260</name>
</gene>
<keyword evidence="2" id="KW-1185">Reference proteome</keyword>
<dbReference type="EMBL" id="CP136051">
    <property type="protein sequence ID" value="WOK08822.1"/>
    <property type="molecule type" value="Genomic_DNA"/>
</dbReference>
<accession>A0ABZ0IUU8</accession>
<protein>
    <submittedName>
        <fullName evidence="1">Outer membrane beta-barrel protein</fullName>
    </submittedName>
</protein>
<name>A0ABZ0IUU8_9BACT</name>
<reference evidence="1 2" key="1">
    <citation type="journal article" date="2023" name="Microbiol. Resour. Announc.">
        <title>Complete Genome Sequence of Imperialibacter roseus strain P4T.</title>
        <authorList>
            <person name="Tizabi D.R."/>
            <person name="Bachvaroff T."/>
            <person name="Hill R.T."/>
        </authorList>
    </citation>
    <scope>NUCLEOTIDE SEQUENCE [LARGE SCALE GENOMIC DNA]</scope>
    <source>
        <strain evidence="1 2">P4T</strain>
    </source>
</reference>
<dbReference type="RefSeq" id="WP_317491453.1">
    <property type="nucleotide sequence ID" value="NZ_CP136051.1"/>
</dbReference>
<organism evidence="1 2">
    <name type="scientific">Imperialibacter roseus</name>
    <dbReference type="NCBI Taxonomy" id="1324217"/>
    <lineage>
        <taxon>Bacteria</taxon>
        <taxon>Pseudomonadati</taxon>
        <taxon>Bacteroidota</taxon>
        <taxon>Cytophagia</taxon>
        <taxon>Cytophagales</taxon>
        <taxon>Flammeovirgaceae</taxon>
        <taxon>Imperialibacter</taxon>
    </lineage>
</organism>
<sequence>MTRTSFVILFTLFLSSYLVKGQILTGPKVGLNLSTMHFDEKQYTRDYETVWRPGFSGGWVFNYSASKSTVWSFHGELYYSTKGRTIQKRGLDYVKNVTRFHNIDMPAMFRGTFQLGSLKWYLNAGPALSYWVYGNGQISSSELDEGKVGTVNYHYDFTKYDTPRPEERDYPIANGIIEVPNANRLQVGLSFGGGFEFPVLEDQIVQLDFRYNMGHTNIGEKEDNFFGLNKYKENFEGSNRNIEISLAFLLDYNTQLRKKGRSTSKVK</sequence>
<evidence type="ECO:0000313" key="2">
    <source>
        <dbReference type="Proteomes" id="UP001302349"/>
    </source>
</evidence>